<dbReference type="EMBL" id="JACTNZ010000010">
    <property type="protein sequence ID" value="KAG5529064.1"/>
    <property type="molecule type" value="Genomic_DNA"/>
</dbReference>
<comment type="caution">
    <text evidence="1">The sequence shown here is derived from an EMBL/GenBank/DDBJ whole genome shotgun (WGS) entry which is preliminary data.</text>
</comment>
<keyword evidence="2" id="KW-1185">Reference proteome</keyword>
<proteinExistence type="predicted"/>
<name>A0AAV6IPY4_9ERIC</name>
<sequence length="103" mass="12347">MGSPLFAWPWDNLGIFKYLLYGPFVAKFLHSTVWEGTQRDSWCMHILILCSLRGLIHQLWSSYSNMLFLNRNRRVSQLGIDFKQIDREWDWYFSALLLHCSFI</sequence>
<accession>A0AAV6IPY4</accession>
<dbReference type="Proteomes" id="UP000823749">
    <property type="component" value="Chromosome 10"/>
</dbReference>
<dbReference type="AlphaFoldDB" id="A0AAV6IPY4"/>
<reference evidence="1" key="1">
    <citation type="submission" date="2020-08" db="EMBL/GenBank/DDBJ databases">
        <title>Plant Genome Project.</title>
        <authorList>
            <person name="Zhang R.-G."/>
        </authorList>
    </citation>
    <scope>NUCLEOTIDE SEQUENCE</scope>
    <source>
        <strain evidence="1">WSP0</strain>
        <tissue evidence="1">Leaf</tissue>
    </source>
</reference>
<gene>
    <name evidence="1" type="ORF">RHGRI_029659</name>
</gene>
<evidence type="ECO:0000313" key="1">
    <source>
        <dbReference type="EMBL" id="KAG5529064.1"/>
    </source>
</evidence>
<organism evidence="1 2">
    <name type="scientific">Rhododendron griersonianum</name>
    <dbReference type="NCBI Taxonomy" id="479676"/>
    <lineage>
        <taxon>Eukaryota</taxon>
        <taxon>Viridiplantae</taxon>
        <taxon>Streptophyta</taxon>
        <taxon>Embryophyta</taxon>
        <taxon>Tracheophyta</taxon>
        <taxon>Spermatophyta</taxon>
        <taxon>Magnoliopsida</taxon>
        <taxon>eudicotyledons</taxon>
        <taxon>Gunneridae</taxon>
        <taxon>Pentapetalae</taxon>
        <taxon>asterids</taxon>
        <taxon>Ericales</taxon>
        <taxon>Ericaceae</taxon>
        <taxon>Ericoideae</taxon>
        <taxon>Rhodoreae</taxon>
        <taxon>Rhododendron</taxon>
    </lineage>
</organism>
<evidence type="ECO:0000313" key="2">
    <source>
        <dbReference type="Proteomes" id="UP000823749"/>
    </source>
</evidence>
<protein>
    <submittedName>
        <fullName evidence="1">Uncharacterized protein</fullName>
    </submittedName>
</protein>